<dbReference type="HOGENOM" id="CLU_1406257_0_0_10"/>
<dbReference type="KEGG" id="fli:Fleli_2758"/>
<protein>
    <submittedName>
        <fullName evidence="2">Uncharacterized protein</fullName>
    </submittedName>
</protein>
<dbReference type="AlphaFoldDB" id="I4AMC6"/>
<dbReference type="EMBL" id="CP003345">
    <property type="protein sequence ID" value="AFM05111.1"/>
    <property type="molecule type" value="Genomic_DNA"/>
</dbReference>
<organism evidence="2 3">
    <name type="scientific">Bernardetia litoralis (strain ATCC 23117 / DSM 6794 / NBRC 15988 / NCIMB 1366 / Fx l1 / Sio-4)</name>
    <name type="common">Flexibacter litoralis</name>
    <dbReference type="NCBI Taxonomy" id="880071"/>
    <lineage>
        <taxon>Bacteria</taxon>
        <taxon>Pseudomonadati</taxon>
        <taxon>Bacteroidota</taxon>
        <taxon>Cytophagia</taxon>
        <taxon>Cytophagales</taxon>
        <taxon>Bernardetiaceae</taxon>
        <taxon>Bernardetia</taxon>
    </lineage>
</organism>
<keyword evidence="1" id="KW-0812">Transmembrane</keyword>
<evidence type="ECO:0000313" key="3">
    <source>
        <dbReference type="Proteomes" id="UP000006054"/>
    </source>
</evidence>
<feature type="transmembrane region" description="Helical" evidence="1">
    <location>
        <begin position="128"/>
        <end position="147"/>
    </location>
</feature>
<keyword evidence="1" id="KW-0472">Membrane</keyword>
<reference evidence="3" key="1">
    <citation type="submission" date="2012-06" db="EMBL/GenBank/DDBJ databases">
        <title>The complete genome of Flexibacter litoralis DSM 6794.</title>
        <authorList>
            <person name="Lucas S."/>
            <person name="Copeland A."/>
            <person name="Lapidus A."/>
            <person name="Glavina del Rio T."/>
            <person name="Dalin E."/>
            <person name="Tice H."/>
            <person name="Bruce D."/>
            <person name="Goodwin L."/>
            <person name="Pitluck S."/>
            <person name="Peters L."/>
            <person name="Ovchinnikova G."/>
            <person name="Lu M."/>
            <person name="Kyrpides N."/>
            <person name="Mavromatis K."/>
            <person name="Ivanova N."/>
            <person name="Brettin T."/>
            <person name="Detter J.C."/>
            <person name="Han C."/>
            <person name="Larimer F."/>
            <person name="Land M."/>
            <person name="Hauser L."/>
            <person name="Markowitz V."/>
            <person name="Cheng J.-F."/>
            <person name="Hugenholtz P."/>
            <person name="Woyke T."/>
            <person name="Wu D."/>
            <person name="Spring S."/>
            <person name="Lang E."/>
            <person name="Kopitz M."/>
            <person name="Brambilla E."/>
            <person name="Klenk H.-P."/>
            <person name="Eisen J.A."/>
        </authorList>
    </citation>
    <scope>NUCLEOTIDE SEQUENCE [LARGE SCALE GENOMIC DNA]</scope>
    <source>
        <strain evidence="3">ATCC 23117 / DSM 6794 / NBRC 15988 / NCIMB 1366 / Sio-4</strain>
    </source>
</reference>
<name>I4AMC6_BERLS</name>
<dbReference type="eggNOG" id="ENOG5032U67">
    <property type="taxonomic scope" value="Bacteria"/>
</dbReference>
<feature type="transmembrane region" description="Helical" evidence="1">
    <location>
        <begin position="72"/>
        <end position="96"/>
    </location>
</feature>
<evidence type="ECO:0000313" key="2">
    <source>
        <dbReference type="EMBL" id="AFM05111.1"/>
    </source>
</evidence>
<keyword evidence="3" id="KW-1185">Reference proteome</keyword>
<gene>
    <name evidence="2" type="ordered locus">Fleli_2758</name>
</gene>
<keyword evidence="1" id="KW-1133">Transmembrane helix</keyword>
<dbReference type="PATRIC" id="fig|880071.3.peg.2744"/>
<sequence length="206" mass="24212">MPSESNSENNIESQTQNEGLIKDKYEAILKETQSIISIFYILAVAIGMLFNYQKYSEFGINIFDYADIFEFLVAPFSDVIILFFTIGSCLFIYLFFKFDTWLMKKHPNFYSIITLGWDKKTWYDSNRYILFISMFFLFLYSVADFYGRLSSQKTKEQTPITLRFVDNEIKKGIIIGNTKQVIFFLEGEKVKAIPFTAIVKEFEIKK</sequence>
<evidence type="ECO:0000256" key="1">
    <source>
        <dbReference type="SAM" id="Phobius"/>
    </source>
</evidence>
<dbReference type="RefSeq" id="WP_014798547.1">
    <property type="nucleotide sequence ID" value="NC_018018.1"/>
</dbReference>
<accession>I4AMC6</accession>
<dbReference type="Proteomes" id="UP000006054">
    <property type="component" value="Chromosome"/>
</dbReference>
<feature type="transmembrane region" description="Helical" evidence="1">
    <location>
        <begin position="34"/>
        <end position="52"/>
    </location>
</feature>
<proteinExistence type="predicted"/>